<protein>
    <submittedName>
        <fullName evidence="1">Uncharacterized protein</fullName>
    </submittedName>
</protein>
<evidence type="ECO:0000313" key="1">
    <source>
        <dbReference type="EMBL" id="MBA4620453.1"/>
    </source>
</evidence>
<name>A0A7C8YKM2_OPUST</name>
<reference evidence="1" key="1">
    <citation type="journal article" date="2013" name="J. Plant Res.">
        <title>Effect of fungi and light on seed germination of three Opuntia species from semiarid lands of central Mexico.</title>
        <authorList>
            <person name="Delgado-Sanchez P."/>
            <person name="Jimenez-Bremont J.F."/>
            <person name="Guerrero-Gonzalez Mde L."/>
            <person name="Flores J."/>
        </authorList>
    </citation>
    <scope>NUCLEOTIDE SEQUENCE</scope>
    <source>
        <tissue evidence="1">Cladode</tissue>
    </source>
</reference>
<accession>A0A7C8YKM2</accession>
<reference evidence="1" key="2">
    <citation type="submission" date="2020-07" db="EMBL/GenBank/DDBJ databases">
        <authorList>
            <person name="Vera ALvarez R."/>
            <person name="Arias-Moreno D.M."/>
            <person name="Jimenez-Jacinto V."/>
            <person name="Jimenez-Bremont J.F."/>
            <person name="Swaminathan K."/>
            <person name="Moose S.P."/>
            <person name="Guerrero-Gonzalez M.L."/>
            <person name="Marino-Ramirez L."/>
            <person name="Landsman D."/>
            <person name="Rodriguez-Kessler M."/>
            <person name="Delgado-Sanchez P."/>
        </authorList>
    </citation>
    <scope>NUCLEOTIDE SEQUENCE</scope>
    <source>
        <tissue evidence="1">Cladode</tissue>
    </source>
</reference>
<proteinExistence type="predicted"/>
<dbReference type="AlphaFoldDB" id="A0A7C8YKM2"/>
<dbReference type="EMBL" id="GISG01030520">
    <property type="protein sequence ID" value="MBA4620453.1"/>
    <property type="molecule type" value="Transcribed_RNA"/>
</dbReference>
<sequence>MSSSYHELALTPTVQVHHMPERLVGGQSPSPFSGEFVELFPDRRPRLPELRRIGAGDESFHTSREALDPGFPVVPLVGLPIYDRYTCRHHYPVHSGFVWIGLCKCF</sequence>
<organism evidence="1">
    <name type="scientific">Opuntia streptacantha</name>
    <name type="common">Prickly pear cactus</name>
    <name type="synonym">Opuntia cardona</name>
    <dbReference type="NCBI Taxonomy" id="393608"/>
    <lineage>
        <taxon>Eukaryota</taxon>
        <taxon>Viridiplantae</taxon>
        <taxon>Streptophyta</taxon>
        <taxon>Embryophyta</taxon>
        <taxon>Tracheophyta</taxon>
        <taxon>Spermatophyta</taxon>
        <taxon>Magnoliopsida</taxon>
        <taxon>eudicotyledons</taxon>
        <taxon>Gunneridae</taxon>
        <taxon>Pentapetalae</taxon>
        <taxon>Caryophyllales</taxon>
        <taxon>Cactineae</taxon>
        <taxon>Cactaceae</taxon>
        <taxon>Opuntioideae</taxon>
        <taxon>Opuntia</taxon>
    </lineage>
</organism>